<feature type="compositionally biased region" description="Polar residues" evidence="1">
    <location>
        <begin position="1"/>
        <end position="23"/>
    </location>
</feature>
<keyword evidence="3" id="KW-1185">Reference proteome</keyword>
<dbReference type="RefSeq" id="WP_394849666.1">
    <property type="nucleotide sequence ID" value="NZ_CP089982.1"/>
</dbReference>
<sequence>MNNELPAQSQFANPSAKASQLTPEQKHLRRLKLAVESNHEVLYARVRTLARQMTKLAADLEEFGLEAVVNRLGEVQGQGVSVDLSCATFVAAREALSHFKDDVIDA</sequence>
<evidence type="ECO:0000313" key="3">
    <source>
        <dbReference type="Proteomes" id="UP001379533"/>
    </source>
</evidence>
<dbReference type="Proteomes" id="UP001379533">
    <property type="component" value="Chromosome"/>
</dbReference>
<accession>A0ABZ2KRT4</accession>
<organism evidence="2 3">
    <name type="scientific">Pendulispora brunnea</name>
    <dbReference type="NCBI Taxonomy" id="2905690"/>
    <lineage>
        <taxon>Bacteria</taxon>
        <taxon>Pseudomonadati</taxon>
        <taxon>Myxococcota</taxon>
        <taxon>Myxococcia</taxon>
        <taxon>Myxococcales</taxon>
        <taxon>Sorangiineae</taxon>
        <taxon>Pendulisporaceae</taxon>
        <taxon>Pendulispora</taxon>
    </lineage>
</organism>
<evidence type="ECO:0000256" key="1">
    <source>
        <dbReference type="SAM" id="MobiDB-lite"/>
    </source>
</evidence>
<proteinExistence type="predicted"/>
<protein>
    <submittedName>
        <fullName evidence="2">Uncharacterized protein</fullName>
    </submittedName>
</protein>
<name>A0ABZ2KRT4_9BACT</name>
<feature type="region of interest" description="Disordered" evidence="1">
    <location>
        <begin position="1"/>
        <end position="24"/>
    </location>
</feature>
<dbReference type="EMBL" id="CP089982">
    <property type="protein sequence ID" value="WXA99036.1"/>
    <property type="molecule type" value="Genomic_DNA"/>
</dbReference>
<reference evidence="2 3" key="1">
    <citation type="submission" date="2021-12" db="EMBL/GenBank/DDBJ databases">
        <title>Discovery of the Pendulisporaceae a myxobacterial family with distinct sporulation behavior and unique specialized metabolism.</title>
        <authorList>
            <person name="Garcia R."/>
            <person name="Popoff A."/>
            <person name="Bader C.D."/>
            <person name="Loehr J."/>
            <person name="Walesch S."/>
            <person name="Walt C."/>
            <person name="Boldt J."/>
            <person name="Bunk B."/>
            <person name="Haeckl F.J.F.P.J."/>
            <person name="Gunesch A.P."/>
            <person name="Birkelbach J."/>
            <person name="Nuebel U."/>
            <person name="Pietschmann T."/>
            <person name="Bach T."/>
            <person name="Mueller R."/>
        </authorList>
    </citation>
    <scope>NUCLEOTIDE SEQUENCE [LARGE SCALE GENOMIC DNA]</scope>
    <source>
        <strain evidence="2 3">MSr12523</strain>
    </source>
</reference>
<evidence type="ECO:0000313" key="2">
    <source>
        <dbReference type="EMBL" id="WXA99036.1"/>
    </source>
</evidence>
<gene>
    <name evidence="2" type="ORF">LZC95_19715</name>
</gene>